<comment type="caution">
    <text evidence="2">The sequence shown here is derived from an EMBL/GenBank/DDBJ whole genome shotgun (WGS) entry which is preliminary data.</text>
</comment>
<keyword evidence="1" id="KW-0732">Signal</keyword>
<dbReference type="Pfam" id="PF06035">
    <property type="entry name" value="Peptidase_C93"/>
    <property type="match status" value="1"/>
</dbReference>
<organism evidence="2 3">
    <name type="scientific">Albidovulum inexpectatum</name>
    <dbReference type="NCBI Taxonomy" id="196587"/>
    <lineage>
        <taxon>Bacteria</taxon>
        <taxon>Pseudomonadati</taxon>
        <taxon>Pseudomonadota</taxon>
        <taxon>Alphaproteobacteria</taxon>
        <taxon>Rhodobacterales</taxon>
        <taxon>Paracoccaceae</taxon>
        <taxon>Albidovulum</taxon>
    </lineage>
</organism>
<dbReference type="AlphaFoldDB" id="A0A2S5JJ97"/>
<gene>
    <name evidence="2" type="ORF">LV82_00795</name>
</gene>
<evidence type="ECO:0000313" key="2">
    <source>
        <dbReference type="EMBL" id="PPB81586.1"/>
    </source>
</evidence>
<dbReference type="RefSeq" id="WP_104069429.1">
    <property type="nucleotide sequence ID" value="NZ_PRDS01000002.1"/>
</dbReference>
<dbReference type="InterPro" id="IPR010319">
    <property type="entry name" value="Transglutaminase-like_Cys_pept"/>
</dbReference>
<name>A0A2S5JJ97_9RHOB</name>
<evidence type="ECO:0000313" key="3">
    <source>
        <dbReference type="Proteomes" id="UP000239736"/>
    </source>
</evidence>
<dbReference type="OrthoDB" id="7206808at2"/>
<dbReference type="Gene3D" id="3.10.620.30">
    <property type="match status" value="1"/>
</dbReference>
<dbReference type="EMBL" id="PRDS01000002">
    <property type="protein sequence ID" value="PPB81586.1"/>
    <property type="molecule type" value="Genomic_DNA"/>
</dbReference>
<feature type="signal peptide" evidence="1">
    <location>
        <begin position="1"/>
        <end position="23"/>
    </location>
</feature>
<protein>
    <submittedName>
        <fullName evidence="2">Putative transglutaminase-like cysteine proteinase</fullName>
    </submittedName>
</protein>
<reference evidence="2 3" key="1">
    <citation type="submission" date="2018-01" db="EMBL/GenBank/DDBJ databases">
        <title>Genomic Encyclopedia of Archaeal and Bacterial Type Strains, Phase II (KMG-II): from individual species to whole genera.</title>
        <authorList>
            <person name="Goeker M."/>
        </authorList>
    </citation>
    <scope>NUCLEOTIDE SEQUENCE [LARGE SCALE GENOMIC DNA]</scope>
    <source>
        <strain evidence="2 3">DSM 12048</strain>
    </source>
</reference>
<dbReference type="PANTHER" id="PTHR39327">
    <property type="match status" value="1"/>
</dbReference>
<dbReference type="Proteomes" id="UP000239736">
    <property type="component" value="Unassembled WGS sequence"/>
</dbReference>
<dbReference type="PANTHER" id="PTHR39327:SF1">
    <property type="entry name" value="BLR5470 PROTEIN"/>
    <property type="match status" value="1"/>
</dbReference>
<keyword evidence="3" id="KW-1185">Reference proteome</keyword>
<accession>A0A2S5JJ97</accession>
<sequence>MLRTTLTAFAAALALGIGLTAQAAPKPRAVYLEPRKAIPAPAGAVRLCQQLSWACQKDATGPARNESIMTLARQINRKINRRVRAIEDSRQYGQEEVWALPTARGGDCEDFALLKKRELIKAGVRAQDLLIATALDRQRGSHAVLILRTAQGDMVLDNLTDRILRWDQTGYSFIAMQNPDRPSTWVAVLAGGIFS</sequence>
<evidence type="ECO:0000256" key="1">
    <source>
        <dbReference type="SAM" id="SignalP"/>
    </source>
</evidence>
<proteinExistence type="predicted"/>
<feature type="chain" id="PRO_5015558933" evidence="1">
    <location>
        <begin position="24"/>
        <end position="195"/>
    </location>
</feature>